<comment type="cofactor">
    <cofactor evidence="1">
        <name>thiamine diphosphate</name>
        <dbReference type="ChEBI" id="CHEBI:58937"/>
    </cofactor>
</comment>
<proteinExistence type="predicted"/>
<evidence type="ECO:0000256" key="4">
    <source>
        <dbReference type="SAM" id="MobiDB-lite"/>
    </source>
</evidence>
<dbReference type="SUPFAM" id="SSF52922">
    <property type="entry name" value="TK C-terminal domain-like"/>
    <property type="match status" value="1"/>
</dbReference>
<name>A0A934KFT5_9BACT</name>
<organism evidence="6 7">
    <name type="scientific">Candidatus Dormiibacter inghamiae</name>
    <dbReference type="NCBI Taxonomy" id="3127013"/>
    <lineage>
        <taxon>Bacteria</taxon>
        <taxon>Bacillati</taxon>
        <taxon>Candidatus Dormiibacterota</taxon>
        <taxon>Candidatus Dormibacteria</taxon>
        <taxon>Candidatus Dormibacterales</taxon>
        <taxon>Candidatus Dormibacteraceae</taxon>
        <taxon>Candidatus Dormiibacter</taxon>
    </lineage>
</organism>
<keyword evidence="2" id="KW-0560">Oxidoreductase</keyword>
<dbReference type="Gene3D" id="3.40.50.920">
    <property type="match status" value="1"/>
</dbReference>
<dbReference type="Gene3D" id="3.40.50.970">
    <property type="match status" value="1"/>
</dbReference>
<evidence type="ECO:0000259" key="5">
    <source>
        <dbReference type="Pfam" id="PF02780"/>
    </source>
</evidence>
<dbReference type="InterPro" id="IPR033248">
    <property type="entry name" value="Transketolase_C"/>
</dbReference>
<dbReference type="Proteomes" id="UP000620075">
    <property type="component" value="Unassembled WGS sequence"/>
</dbReference>
<evidence type="ECO:0000313" key="7">
    <source>
        <dbReference type="Proteomes" id="UP000620075"/>
    </source>
</evidence>
<protein>
    <recommendedName>
        <fullName evidence="5">Transketolase C-terminal domain-containing protein</fullName>
    </recommendedName>
</protein>
<dbReference type="PANTHER" id="PTHR43257:SF2">
    <property type="entry name" value="PYRUVATE DEHYDROGENASE E1 COMPONENT SUBUNIT BETA"/>
    <property type="match status" value="1"/>
</dbReference>
<dbReference type="SUPFAM" id="SSF52518">
    <property type="entry name" value="Thiamin diphosphate-binding fold (THDP-binding)"/>
    <property type="match status" value="1"/>
</dbReference>
<gene>
    <name evidence="6" type="ORF">JF888_01055</name>
</gene>
<evidence type="ECO:0000256" key="3">
    <source>
        <dbReference type="ARBA" id="ARBA00023052"/>
    </source>
</evidence>
<dbReference type="InterPro" id="IPR029061">
    <property type="entry name" value="THDP-binding"/>
</dbReference>
<feature type="domain" description="Transketolase C-terminal" evidence="5">
    <location>
        <begin position="65"/>
        <end position="175"/>
    </location>
</feature>
<evidence type="ECO:0000256" key="1">
    <source>
        <dbReference type="ARBA" id="ARBA00001964"/>
    </source>
</evidence>
<dbReference type="PANTHER" id="PTHR43257">
    <property type="entry name" value="PYRUVATE DEHYDROGENASE E1 COMPONENT BETA SUBUNIT"/>
    <property type="match status" value="1"/>
</dbReference>
<evidence type="ECO:0000256" key="2">
    <source>
        <dbReference type="ARBA" id="ARBA00023002"/>
    </source>
</evidence>
<dbReference type="EMBL" id="JAEKNQ010000008">
    <property type="protein sequence ID" value="MBJ7601778.1"/>
    <property type="molecule type" value="Genomic_DNA"/>
</dbReference>
<evidence type="ECO:0000313" key="6">
    <source>
        <dbReference type="EMBL" id="MBJ7601778.1"/>
    </source>
</evidence>
<dbReference type="RefSeq" id="WP_338176141.1">
    <property type="nucleotide sequence ID" value="NZ_JAEKNQ010000008.1"/>
</dbReference>
<dbReference type="InterPro" id="IPR009014">
    <property type="entry name" value="Transketo_C/PFOR_II"/>
</dbReference>
<dbReference type="GO" id="GO:0016491">
    <property type="term" value="F:oxidoreductase activity"/>
    <property type="evidence" value="ECO:0007669"/>
    <property type="project" value="UniProtKB-KW"/>
</dbReference>
<keyword evidence="3" id="KW-0786">Thiamine pyrophosphate</keyword>
<dbReference type="AlphaFoldDB" id="A0A934KFT5"/>
<reference evidence="6 7" key="1">
    <citation type="submission" date="2020-10" db="EMBL/GenBank/DDBJ databases">
        <title>Ca. Dormibacterota MAGs.</title>
        <authorList>
            <person name="Montgomery K."/>
        </authorList>
    </citation>
    <scope>NUCLEOTIDE SEQUENCE [LARGE SCALE GENOMIC DNA]</scope>
    <source>
        <strain evidence="6">SC8811_S16_3</strain>
    </source>
</reference>
<dbReference type="Pfam" id="PF02780">
    <property type="entry name" value="Transketolase_C"/>
    <property type="match status" value="1"/>
</dbReference>
<sequence>MVTGGNRGIGRAIAGGLGQAGEPADARALLRTAIRDDNPVVFFEHKLLYSRRGEVPEQMERLEFGRAAVRRNGRHATVLAAQAMLDKVLAVAGRLAAEGIELEVIDPRTLVPFDSEAVVESVRKTNRLLICHEATERGGWGAEVAMQVGELAFDHVDAPVARVWGANVPVPYSPSRRRWCPVRPPSRKASDRFWRAPVGARRGGSGRPTANRDPS</sequence>
<accession>A0A934KFT5</accession>
<comment type="caution">
    <text evidence="6">The sequence shown here is derived from an EMBL/GenBank/DDBJ whole genome shotgun (WGS) entry which is preliminary data.</text>
</comment>
<feature type="region of interest" description="Disordered" evidence="4">
    <location>
        <begin position="183"/>
        <end position="215"/>
    </location>
</feature>